<feature type="signal peptide" evidence="2">
    <location>
        <begin position="1"/>
        <end position="25"/>
    </location>
</feature>
<dbReference type="Proteomes" id="UP000191418">
    <property type="component" value="Unassembled WGS sequence"/>
</dbReference>
<keyword evidence="2" id="KW-0732">Signal</keyword>
<comment type="caution">
    <text evidence="3">The sequence shown here is derived from an EMBL/GenBank/DDBJ whole genome shotgun (WGS) entry which is preliminary data.</text>
</comment>
<evidence type="ECO:0000256" key="1">
    <source>
        <dbReference type="SAM" id="MobiDB-lite"/>
    </source>
</evidence>
<dbReference type="OrthoDB" id="188778at2"/>
<feature type="chain" id="PRO_5012820645" evidence="2">
    <location>
        <begin position="26"/>
        <end position="313"/>
    </location>
</feature>
<feature type="region of interest" description="Disordered" evidence="1">
    <location>
        <begin position="181"/>
        <end position="313"/>
    </location>
</feature>
<feature type="region of interest" description="Disordered" evidence="1">
    <location>
        <begin position="28"/>
        <end position="53"/>
    </location>
</feature>
<evidence type="ECO:0000256" key="2">
    <source>
        <dbReference type="SAM" id="SignalP"/>
    </source>
</evidence>
<organism evidence="3 4">
    <name type="scientific">Oceanospirillum multiglobuliferum</name>
    <dbReference type="NCBI Taxonomy" id="64969"/>
    <lineage>
        <taxon>Bacteria</taxon>
        <taxon>Pseudomonadati</taxon>
        <taxon>Pseudomonadota</taxon>
        <taxon>Gammaproteobacteria</taxon>
        <taxon>Oceanospirillales</taxon>
        <taxon>Oceanospirillaceae</taxon>
        <taxon>Oceanospirillum</taxon>
    </lineage>
</organism>
<evidence type="ECO:0000313" key="4">
    <source>
        <dbReference type="Proteomes" id="UP000191418"/>
    </source>
</evidence>
<dbReference type="AlphaFoldDB" id="A0A1T4LGK9"/>
<evidence type="ECO:0000313" key="3">
    <source>
        <dbReference type="EMBL" id="OPX56670.1"/>
    </source>
</evidence>
<protein>
    <submittedName>
        <fullName evidence="3">Uncharacterized protein</fullName>
    </submittedName>
</protein>
<feature type="compositionally biased region" description="Basic and acidic residues" evidence="1">
    <location>
        <begin position="207"/>
        <end position="237"/>
    </location>
</feature>
<sequence>MKAQSKAYKTLFALSLLSSALMLSACGSGGSSGSTSENTESSHSPSTMSTAASITGTVPGTLIEAFGDNGSYYAVESTHTEDGRHPFTLNLPAGVGYRLVMTTNKGTADEVVTPIGFRDNTGTLRTRLMMGVNNQVSLGHIPLPMSRAESANLDQDQDGVLDAPIVLDDYSEAINPLLHTDADSDGIEDYNDLDHGGYQYTGQTQDPADHDHDGIHNHYDKDYSVSAGVKDDDRDGLIDDVNDSNPSNIIGANRYFDDDKDRNGYHDDDLDKDGHHDDDKDRDGYHDDLDKDGRHDSEQDHDTDHEDKQDHDD</sequence>
<proteinExistence type="predicted"/>
<dbReference type="RefSeq" id="WP_078744069.1">
    <property type="nucleotide sequence ID" value="NZ_FUXG01000002.1"/>
</dbReference>
<dbReference type="EMBL" id="MTSM01000002">
    <property type="protein sequence ID" value="OPX56670.1"/>
    <property type="molecule type" value="Genomic_DNA"/>
</dbReference>
<gene>
    <name evidence="3" type="ORF">BTE48_01875</name>
</gene>
<name>A0A1T4LGK9_9GAMM</name>
<feature type="compositionally biased region" description="Low complexity" evidence="1">
    <location>
        <begin position="33"/>
        <end position="47"/>
    </location>
</feature>
<keyword evidence="4" id="KW-1185">Reference proteome</keyword>
<feature type="compositionally biased region" description="Basic and acidic residues" evidence="1">
    <location>
        <begin position="255"/>
        <end position="313"/>
    </location>
</feature>
<reference evidence="3 4" key="1">
    <citation type="submission" date="2017-01" db="EMBL/GenBank/DDBJ databases">
        <title>Genome Sequencing of a Marine Spirillum, Oceanospirillum multiglobuliferum ATCC 33336, from Japan.</title>
        <authorList>
            <person name="Carney J.G."/>
            <person name="Trachtenberg A.M."/>
            <person name="Rheaume B.A."/>
            <person name="Linnane J.D."/>
            <person name="Pitts N.L."/>
            <person name="Mykles D.L."/>
            <person name="Maclea K.S."/>
        </authorList>
    </citation>
    <scope>NUCLEOTIDE SEQUENCE [LARGE SCALE GENOMIC DNA]</scope>
    <source>
        <strain evidence="3 4">ATCC 33336</strain>
    </source>
</reference>
<dbReference type="PROSITE" id="PS51257">
    <property type="entry name" value="PROKAR_LIPOPROTEIN"/>
    <property type="match status" value="1"/>
</dbReference>
<accession>A0A1T4LGK9</accession>
<dbReference type="STRING" id="64969.SAMN02745127_00461"/>